<dbReference type="KEGG" id="gtr:GLOTRDRAFT_96518"/>
<feature type="region of interest" description="Disordered" evidence="1">
    <location>
        <begin position="63"/>
        <end position="83"/>
    </location>
</feature>
<dbReference type="RefSeq" id="XP_007870335.1">
    <property type="nucleotide sequence ID" value="XM_007872144.1"/>
</dbReference>
<accession>S7PU84</accession>
<feature type="compositionally biased region" description="Basic and acidic residues" evidence="1">
    <location>
        <begin position="63"/>
        <end position="73"/>
    </location>
</feature>
<keyword evidence="3" id="KW-1185">Reference proteome</keyword>
<dbReference type="HOGENOM" id="CLU_1678087_0_0_1"/>
<sequence>MNAPAPAADTTRAMREVHGLPEGQGKARVGGTDDGNADDDCGGDAILNGTVNALGIHDEGAIVSSMKEDKESPTAEDGPGSLKGWKLESVEEYARRIGKDVKVVRAEMLRDFQESMANKANTLPGGYQLPIVFRPPSPLDHTCESQMAAAIEWRAGI</sequence>
<dbReference type="EMBL" id="KB469311">
    <property type="protein sequence ID" value="EPQ51371.1"/>
    <property type="molecule type" value="Genomic_DNA"/>
</dbReference>
<protein>
    <submittedName>
        <fullName evidence="2">Uncharacterized protein</fullName>
    </submittedName>
</protein>
<dbReference type="GeneID" id="19309866"/>
<organism evidence="2 3">
    <name type="scientific">Gloeophyllum trabeum (strain ATCC 11539 / FP-39264 / Madison 617)</name>
    <name type="common">Brown rot fungus</name>
    <dbReference type="NCBI Taxonomy" id="670483"/>
    <lineage>
        <taxon>Eukaryota</taxon>
        <taxon>Fungi</taxon>
        <taxon>Dikarya</taxon>
        <taxon>Basidiomycota</taxon>
        <taxon>Agaricomycotina</taxon>
        <taxon>Agaricomycetes</taxon>
        <taxon>Gloeophyllales</taxon>
        <taxon>Gloeophyllaceae</taxon>
        <taxon>Gloeophyllum</taxon>
    </lineage>
</organism>
<evidence type="ECO:0000313" key="3">
    <source>
        <dbReference type="Proteomes" id="UP000030669"/>
    </source>
</evidence>
<feature type="region of interest" description="Disordered" evidence="1">
    <location>
        <begin position="1"/>
        <end position="37"/>
    </location>
</feature>
<evidence type="ECO:0000313" key="2">
    <source>
        <dbReference type="EMBL" id="EPQ51371.1"/>
    </source>
</evidence>
<dbReference type="AlphaFoldDB" id="S7PU84"/>
<proteinExistence type="predicted"/>
<name>S7PU84_GLOTA</name>
<gene>
    <name evidence="2" type="ORF">GLOTRDRAFT_96518</name>
</gene>
<reference evidence="2 3" key="1">
    <citation type="journal article" date="2012" name="Science">
        <title>The Paleozoic origin of enzymatic lignin decomposition reconstructed from 31 fungal genomes.</title>
        <authorList>
            <person name="Floudas D."/>
            <person name="Binder M."/>
            <person name="Riley R."/>
            <person name="Barry K."/>
            <person name="Blanchette R.A."/>
            <person name="Henrissat B."/>
            <person name="Martinez A.T."/>
            <person name="Otillar R."/>
            <person name="Spatafora J.W."/>
            <person name="Yadav J.S."/>
            <person name="Aerts A."/>
            <person name="Benoit I."/>
            <person name="Boyd A."/>
            <person name="Carlson A."/>
            <person name="Copeland A."/>
            <person name="Coutinho P.M."/>
            <person name="de Vries R.P."/>
            <person name="Ferreira P."/>
            <person name="Findley K."/>
            <person name="Foster B."/>
            <person name="Gaskell J."/>
            <person name="Glotzer D."/>
            <person name="Gorecki P."/>
            <person name="Heitman J."/>
            <person name="Hesse C."/>
            <person name="Hori C."/>
            <person name="Igarashi K."/>
            <person name="Jurgens J.A."/>
            <person name="Kallen N."/>
            <person name="Kersten P."/>
            <person name="Kohler A."/>
            <person name="Kuees U."/>
            <person name="Kumar T.K.A."/>
            <person name="Kuo A."/>
            <person name="LaButti K."/>
            <person name="Larrondo L.F."/>
            <person name="Lindquist E."/>
            <person name="Ling A."/>
            <person name="Lombard V."/>
            <person name="Lucas S."/>
            <person name="Lundell T."/>
            <person name="Martin R."/>
            <person name="McLaughlin D.J."/>
            <person name="Morgenstern I."/>
            <person name="Morin E."/>
            <person name="Murat C."/>
            <person name="Nagy L.G."/>
            <person name="Nolan M."/>
            <person name="Ohm R.A."/>
            <person name="Patyshakuliyeva A."/>
            <person name="Rokas A."/>
            <person name="Ruiz-Duenas F.J."/>
            <person name="Sabat G."/>
            <person name="Salamov A."/>
            <person name="Samejima M."/>
            <person name="Schmutz J."/>
            <person name="Slot J.C."/>
            <person name="St John F."/>
            <person name="Stenlid J."/>
            <person name="Sun H."/>
            <person name="Sun S."/>
            <person name="Syed K."/>
            <person name="Tsang A."/>
            <person name="Wiebenga A."/>
            <person name="Young D."/>
            <person name="Pisabarro A."/>
            <person name="Eastwood D.C."/>
            <person name="Martin F."/>
            <person name="Cullen D."/>
            <person name="Grigoriev I.V."/>
            <person name="Hibbett D.S."/>
        </authorList>
    </citation>
    <scope>NUCLEOTIDE SEQUENCE [LARGE SCALE GENOMIC DNA]</scope>
    <source>
        <strain evidence="2 3">ATCC 11539</strain>
    </source>
</reference>
<dbReference type="Proteomes" id="UP000030669">
    <property type="component" value="Unassembled WGS sequence"/>
</dbReference>
<evidence type="ECO:0000256" key="1">
    <source>
        <dbReference type="SAM" id="MobiDB-lite"/>
    </source>
</evidence>